<dbReference type="EMBL" id="QFOI01000313">
    <property type="protein sequence ID" value="PZP44478.1"/>
    <property type="molecule type" value="Genomic_DNA"/>
</dbReference>
<feature type="chain" id="PRO_5015900108" evidence="1">
    <location>
        <begin position="20"/>
        <end position="265"/>
    </location>
</feature>
<protein>
    <submittedName>
        <fullName evidence="2">Pectate lyase</fullName>
    </submittedName>
</protein>
<dbReference type="Gene3D" id="2.160.20.10">
    <property type="entry name" value="Single-stranded right-handed beta-helix, Pectin lyase-like"/>
    <property type="match status" value="1"/>
</dbReference>
<sequence>MKKINHFLFFLFLSFSVSAQKKPKVKPFLPISVESGKLVYRADTVTGDRIPDYSYAGYMSSNEAIPFVDVKATVPIVKGDATSYIQAAIDYVSQLPLNKNGFRGAILLQKGQYEILGQIKIKTSGIVLRGSGINNGTILFGKGVSRDAIIRVVGIDDRSNSVQTKIQQDYVPVNANSFTVQEASKFKVGDKVNILRPSTKEWIDVLGTETFGGGISSLGWKPGDADLNFERKIVGINGNQIVLDVPIPNSFDKKYGGGIVTSFEW</sequence>
<evidence type="ECO:0000313" key="3">
    <source>
        <dbReference type="Proteomes" id="UP000249645"/>
    </source>
</evidence>
<keyword evidence="1" id="KW-0732">Signal</keyword>
<dbReference type="AlphaFoldDB" id="A0A2W5EMG6"/>
<gene>
    <name evidence="2" type="ORF">DI598_14440</name>
</gene>
<dbReference type="Proteomes" id="UP000249645">
    <property type="component" value="Unassembled WGS sequence"/>
</dbReference>
<dbReference type="GO" id="GO:0016829">
    <property type="term" value="F:lyase activity"/>
    <property type="evidence" value="ECO:0007669"/>
    <property type="project" value="UniProtKB-KW"/>
</dbReference>
<dbReference type="InterPro" id="IPR012334">
    <property type="entry name" value="Pectin_lyas_fold"/>
</dbReference>
<evidence type="ECO:0000256" key="1">
    <source>
        <dbReference type="SAM" id="SignalP"/>
    </source>
</evidence>
<name>A0A2W5EMG6_9SPHI</name>
<feature type="non-terminal residue" evidence="2">
    <location>
        <position position="265"/>
    </location>
</feature>
<dbReference type="InterPro" id="IPR011050">
    <property type="entry name" value="Pectin_lyase_fold/virulence"/>
</dbReference>
<accession>A0A2W5EMG6</accession>
<feature type="signal peptide" evidence="1">
    <location>
        <begin position="1"/>
        <end position="19"/>
    </location>
</feature>
<reference evidence="2 3" key="1">
    <citation type="submission" date="2017-11" db="EMBL/GenBank/DDBJ databases">
        <title>Infants hospitalized years apart are colonized by the same room-sourced microbial strains.</title>
        <authorList>
            <person name="Brooks B."/>
            <person name="Olm M.R."/>
            <person name="Firek B.A."/>
            <person name="Baker R."/>
            <person name="Thomas B.C."/>
            <person name="Morowitz M.J."/>
            <person name="Banfield J.F."/>
        </authorList>
    </citation>
    <scope>NUCLEOTIDE SEQUENCE [LARGE SCALE GENOMIC DNA]</scope>
    <source>
        <strain evidence="2">S2_009_000_R2_76</strain>
    </source>
</reference>
<comment type="caution">
    <text evidence="2">The sequence shown here is derived from an EMBL/GenBank/DDBJ whole genome shotgun (WGS) entry which is preliminary data.</text>
</comment>
<keyword evidence="2" id="KW-0456">Lyase</keyword>
<proteinExistence type="predicted"/>
<dbReference type="SUPFAM" id="SSF51126">
    <property type="entry name" value="Pectin lyase-like"/>
    <property type="match status" value="1"/>
</dbReference>
<evidence type="ECO:0000313" key="2">
    <source>
        <dbReference type="EMBL" id="PZP44478.1"/>
    </source>
</evidence>
<organism evidence="2 3">
    <name type="scientific">Pseudopedobacter saltans</name>
    <dbReference type="NCBI Taxonomy" id="151895"/>
    <lineage>
        <taxon>Bacteria</taxon>
        <taxon>Pseudomonadati</taxon>
        <taxon>Bacteroidota</taxon>
        <taxon>Sphingobacteriia</taxon>
        <taxon>Sphingobacteriales</taxon>
        <taxon>Sphingobacteriaceae</taxon>
        <taxon>Pseudopedobacter</taxon>
    </lineage>
</organism>